<evidence type="ECO:0000256" key="3">
    <source>
        <dbReference type="SAM" id="SignalP"/>
    </source>
</evidence>
<comment type="caution">
    <text evidence="4">The sequence shown here is derived from an EMBL/GenBank/DDBJ whole genome shotgun (WGS) entry which is preliminary data.</text>
</comment>
<keyword evidence="5" id="KW-1185">Reference proteome</keyword>
<keyword evidence="2" id="KW-1133">Transmembrane helix</keyword>
<feature type="compositionally biased region" description="Basic and acidic residues" evidence="1">
    <location>
        <begin position="424"/>
        <end position="433"/>
    </location>
</feature>
<proteinExistence type="predicted"/>
<feature type="transmembrane region" description="Helical" evidence="2">
    <location>
        <begin position="262"/>
        <end position="284"/>
    </location>
</feature>
<dbReference type="GeneID" id="92377556"/>
<feature type="compositionally biased region" description="Basic and acidic residues" evidence="1">
    <location>
        <begin position="394"/>
        <end position="403"/>
    </location>
</feature>
<feature type="chain" id="PRO_5009235513" evidence="3">
    <location>
        <begin position="26"/>
        <end position="433"/>
    </location>
</feature>
<evidence type="ECO:0000313" key="5">
    <source>
        <dbReference type="Proteomes" id="UP000195570"/>
    </source>
</evidence>
<keyword evidence="2" id="KW-0812">Transmembrane</keyword>
<feature type="signal peptide" evidence="3">
    <location>
        <begin position="1"/>
        <end position="25"/>
    </location>
</feature>
<reference evidence="4" key="1">
    <citation type="submission" date="2016-09" db="EMBL/GenBank/DDBJ databases">
        <authorList>
            <person name="Hebert L."/>
            <person name="Moumen B."/>
        </authorList>
    </citation>
    <scope>NUCLEOTIDE SEQUENCE [LARGE SCALE GENOMIC DNA]</scope>
    <source>
        <strain evidence="4">OVI</strain>
    </source>
</reference>
<organism evidence="4 5">
    <name type="scientific">Trypanosoma equiperdum</name>
    <dbReference type="NCBI Taxonomy" id="5694"/>
    <lineage>
        <taxon>Eukaryota</taxon>
        <taxon>Discoba</taxon>
        <taxon>Euglenozoa</taxon>
        <taxon>Kinetoplastea</taxon>
        <taxon>Metakinetoplastina</taxon>
        <taxon>Trypanosomatida</taxon>
        <taxon>Trypanosomatidae</taxon>
        <taxon>Trypanosoma</taxon>
    </lineage>
</organism>
<protein>
    <submittedName>
        <fullName evidence="4">Uncharacterized protein</fullName>
    </submittedName>
</protein>
<feature type="region of interest" description="Disordered" evidence="1">
    <location>
        <begin position="393"/>
        <end position="433"/>
    </location>
</feature>
<dbReference type="RefSeq" id="XP_067082604.1">
    <property type="nucleotide sequence ID" value="XM_067226503.1"/>
</dbReference>
<name>A0A1G4II07_TRYEQ</name>
<accession>A0A1G4II07</accession>
<dbReference type="AlphaFoldDB" id="A0A1G4II07"/>
<evidence type="ECO:0000313" key="4">
    <source>
        <dbReference type="EMBL" id="SCU72034.1"/>
    </source>
</evidence>
<keyword evidence="3" id="KW-0732">Signal</keyword>
<feature type="transmembrane region" description="Helical" evidence="2">
    <location>
        <begin position="352"/>
        <end position="378"/>
    </location>
</feature>
<gene>
    <name evidence="4" type="ORF">TEOVI_000361600</name>
</gene>
<keyword evidence="2" id="KW-0472">Membrane</keyword>
<evidence type="ECO:0000256" key="1">
    <source>
        <dbReference type="SAM" id="MobiDB-lite"/>
    </source>
</evidence>
<dbReference type="Proteomes" id="UP000195570">
    <property type="component" value="Unassembled WGS sequence"/>
</dbReference>
<sequence>MARFQSSVVSRAPAFTFVMFSLVAAGVPTVIPGADGSVATETKGKGGAVRENREGKCASRIVSYLRRAVTQRAELTQRELRARANLNEARSVALEEEDGQREPKNDTHQRIMEAWGVVGAVNDDIIRFNERTIKQHGDVPCVCINEVFGGPDIRAAGAATSWKEIVLLQMDLLFMYWKLYWETLHGVWLFTFEEYAPYEKLYGDTVGHYQRKVQELRTELERTSTLSADKDVNPLVGFAHLALTHTKIWTYSAVPWVTQITVVLFVLLFLPFIMSATVLSNFVWRLWLQLFVAHHVYGLTADGILDSLREYISLVTSQKWKELQGRLITGLSALAFGGSCGTFFSLLPAMIFIFATVAFMVTLMCVWARLPLMLLLFCEEAEAERSVKLAPADVKNKQSDVKSKNGGGSEKTTATKGKRNLKKGPNDTEKCKS</sequence>
<dbReference type="VEuPathDB" id="TriTrypDB:TEOVI_000361600"/>
<evidence type="ECO:0000256" key="2">
    <source>
        <dbReference type="SAM" id="Phobius"/>
    </source>
</evidence>
<dbReference type="EMBL" id="CZPT02001770">
    <property type="protein sequence ID" value="SCU72034.1"/>
    <property type="molecule type" value="Genomic_DNA"/>
</dbReference>